<dbReference type="SUPFAM" id="SSF109604">
    <property type="entry name" value="HD-domain/PDEase-like"/>
    <property type="match status" value="1"/>
</dbReference>
<reference evidence="2" key="1">
    <citation type="submission" date="2018-06" db="EMBL/GenBank/DDBJ databases">
        <authorList>
            <person name="Zhirakovskaya E."/>
        </authorList>
    </citation>
    <scope>NUCLEOTIDE SEQUENCE</scope>
</reference>
<sequence>MMNKIAPTDGLQCAGCGMDIVISYIFDGRAWCSEECALREVELNKIRDSLNTSHLALTEALSAALDIRERNTGMHSKRVACHTLLMARHFSTDEEWLRQVYWGALLHDVGKIGIPDAILLKEGRLPTAEWALMRMHPEMGKKILANVPFMNDARQIVFSHHERYDGTGYPQKLAKDDIPLGARFFAIADTLDAITSDRPYRRAGSFKQAKSEIIAGTGTQFDPVAVDLFLSLEHELSETSRLKLTQPRFYKEGEIA</sequence>
<dbReference type="AlphaFoldDB" id="A0A3B1CHA3"/>
<evidence type="ECO:0000313" key="2">
    <source>
        <dbReference type="EMBL" id="VAX24143.1"/>
    </source>
</evidence>
<dbReference type="InterPro" id="IPR052020">
    <property type="entry name" value="Cyclic_di-GMP/3'3'-cGAMP_PDE"/>
</dbReference>
<dbReference type="InterPro" id="IPR006675">
    <property type="entry name" value="HDIG_dom"/>
</dbReference>
<dbReference type="PROSITE" id="PS51832">
    <property type="entry name" value="HD_GYP"/>
    <property type="match status" value="1"/>
</dbReference>
<evidence type="ECO:0000259" key="1">
    <source>
        <dbReference type="PROSITE" id="PS51832"/>
    </source>
</evidence>
<accession>A0A3B1CHA3</accession>
<gene>
    <name evidence="2" type="ORF">MNBD_NITROSPINAE01-1214</name>
</gene>
<name>A0A3B1CHA3_9ZZZZ</name>
<dbReference type="InterPro" id="IPR037522">
    <property type="entry name" value="HD_GYP_dom"/>
</dbReference>
<dbReference type="Pfam" id="PF13487">
    <property type="entry name" value="HD_5"/>
    <property type="match status" value="1"/>
</dbReference>
<dbReference type="InterPro" id="IPR003607">
    <property type="entry name" value="HD/PDEase_dom"/>
</dbReference>
<organism evidence="2">
    <name type="scientific">hydrothermal vent metagenome</name>
    <dbReference type="NCBI Taxonomy" id="652676"/>
    <lineage>
        <taxon>unclassified sequences</taxon>
        <taxon>metagenomes</taxon>
        <taxon>ecological metagenomes</taxon>
    </lineage>
</organism>
<feature type="domain" description="HD-GYP" evidence="1">
    <location>
        <begin position="50"/>
        <end position="245"/>
    </location>
</feature>
<dbReference type="PANTHER" id="PTHR45228:SF5">
    <property type="entry name" value="CYCLIC DI-GMP PHOSPHODIESTERASE VC_1348-RELATED"/>
    <property type="match status" value="1"/>
</dbReference>
<dbReference type="CDD" id="cd00077">
    <property type="entry name" value="HDc"/>
    <property type="match status" value="1"/>
</dbReference>
<proteinExistence type="predicted"/>
<dbReference type="SMART" id="SM00471">
    <property type="entry name" value="HDc"/>
    <property type="match status" value="1"/>
</dbReference>
<dbReference type="NCBIfam" id="TIGR00277">
    <property type="entry name" value="HDIG"/>
    <property type="match status" value="1"/>
</dbReference>
<dbReference type="Gene3D" id="1.10.3210.10">
    <property type="entry name" value="Hypothetical protein af1432"/>
    <property type="match status" value="1"/>
</dbReference>
<dbReference type="EMBL" id="UOGC01000160">
    <property type="protein sequence ID" value="VAX24143.1"/>
    <property type="molecule type" value="Genomic_DNA"/>
</dbReference>
<dbReference type="PANTHER" id="PTHR45228">
    <property type="entry name" value="CYCLIC DI-GMP PHOSPHODIESTERASE TM_0186-RELATED"/>
    <property type="match status" value="1"/>
</dbReference>
<protein>
    <recommendedName>
        <fullName evidence="1">HD-GYP domain-containing protein</fullName>
    </recommendedName>
</protein>